<evidence type="ECO:0000313" key="3">
    <source>
        <dbReference type="Proteomes" id="UP001066276"/>
    </source>
</evidence>
<sequence>MRCSGECSSHTAPKHPAAPPRSGGGLSLCQACTRVDPKTPPLRSSARRATRQHQLHHPTEGAREPRRSLTASPTEGAGCHPATLAPAGHLEPKGRAASSKARAAVYVARGGGFAPVEPSLRQCKYRSLAPSSPLHHLRAAGTEQCACSQCGARTSRHCSSCFQALALA</sequence>
<organism evidence="2 3">
    <name type="scientific">Pleurodeles waltl</name>
    <name type="common">Iberian ribbed newt</name>
    <dbReference type="NCBI Taxonomy" id="8319"/>
    <lineage>
        <taxon>Eukaryota</taxon>
        <taxon>Metazoa</taxon>
        <taxon>Chordata</taxon>
        <taxon>Craniata</taxon>
        <taxon>Vertebrata</taxon>
        <taxon>Euteleostomi</taxon>
        <taxon>Amphibia</taxon>
        <taxon>Batrachia</taxon>
        <taxon>Caudata</taxon>
        <taxon>Salamandroidea</taxon>
        <taxon>Salamandridae</taxon>
        <taxon>Pleurodelinae</taxon>
        <taxon>Pleurodeles</taxon>
    </lineage>
</organism>
<gene>
    <name evidence="2" type="ORF">NDU88_006566</name>
</gene>
<feature type="compositionally biased region" description="Basic residues" evidence="1">
    <location>
        <begin position="45"/>
        <end position="56"/>
    </location>
</feature>
<dbReference type="EMBL" id="JANPWB010000011">
    <property type="protein sequence ID" value="KAJ1128187.1"/>
    <property type="molecule type" value="Genomic_DNA"/>
</dbReference>
<proteinExistence type="predicted"/>
<dbReference type="AlphaFoldDB" id="A0AAV7PIR1"/>
<protein>
    <submittedName>
        <fullName evidence="2">Uncharacterized protein</fullName>
    </submittedName>
</protein>
<reference evidence="2" key="1">
    <citation type="journal article" date="2022" name="bioRxiv">
        <title>Sequencing and chromosome-scale assembly of the giantPleurodeles waltlgenome.</title>
        <authorList>
            <person name="Brown T."/>
            <person name="Elewa A."/>
            <person name="Iarovenko S."/>
            <person name="Subramanian E."/>
            <person name="Araus A.J."/>
            <person name="Petzold A."/>
            <person name="Susuki M."/>
            <person name="Suzuki K.-i.T."/>
            <person name="Hayashi T."/>
            <person name="Toyoda A."/>
            <person name="Oliveira C."/>
            <person name="Osipova E."/>
            <person name="Leigh N.D."/>
            <person name="Simon A."/>
            <person name="Yun M.H."/>
        </authorList>
    </citation>
    <scope>NUCLEOTIDE SEQUENCE</scope>
    <source>
        <strain evidence="2">20211129_DDA</strain>
        <tissue evidence="2">Liver</tissue>
    </source>
</reference>
<evidence type="ECO:0000256" key="1">
    <source>
        <dbReference type="SAM" id="MobiDB-lite"/>
    </source>
</evidence>
<accession>A0AAV7PIR1</accession>
<feature type="compositionally biased region" description="Polar residues" evidence="1">
    <location>
        <begin position="1"/>
        <end position="11"/>
    </location>
</feature>
<dbReference type="Proteomes" id="UP001066276">
    <property type="component" value="Chromosome 7"/>
</dbReference>
<comment type="caution">
    <text evidence="2">The sequence shown here is derived from an EMBL/GenBank/DDBJ whole genome shotgun (WGS) entry which is preliminary data.</text>
</comment>
<name>A0AAV7PIR1_PLEWA</name>
<feature type="region of interest" description="Disordered" evidence="1">
    <location>
        <begin position="1"/>
        <end position="97"/>
    </location>
</feature>
<evidence type="ECO:0000313" key="2">
    <source>
        <dbReference type="EMBL" id="KAJ1128187.1"/>
    </source>
</evidence>
<keyword evidence="3" id="KW-1185">Reference proteome</keyword>
<feature type="compositionally biased region" description="Basic and acidic residues" evidence="1">
    <location>
        <begin position="57"/>
        <end position="67"/>
    </location>
</feature>